<keyword evidence="11" id="KW-1185">Reference proteome</keyword>
<feature type="transmembrane region" description="Helical" evidence="7">
    <location>
        <begin position="98"/>
        <end position="119"/>
    </location>
</feature>
<feature type="signal peptide" evidence="7">
    <location>
        <begin position="1"/>
        <end position="18"/>
    </location>
</feature>
<dbReference type="RefSeq" id="WP_096459881.1">
    <property type="nucleotide sequence ID" value="NZ_AP014936.1"/>
</dbReference>
<comment type="function">
    <text evidence="7">Possible subunit of a heme lyase.</text>
</comment>
<keyword evidence="7" id="KW-0472">Membrane</keyword>
<dbReference type="Proteomes" id="UP000218899">
    <property type="component" value="Chromosome"/>
</dbReference>
<keyword evidence="7" id="KW-0812">Transmembrane</keyword>
<evidence type="ECO:0000256" key="6">
    <source>
        <dbReference type="ARBA" id="ARBA00023004"/>
    </source>
</evidence>
<evidence type="ECO:0000313" key="11">
    <source>
        <dbReference type="Proteomes" id="UP000218899"/>
    </source>
</evidence>
<dbReference type="KEGG" id="sva:SVA_1095"/>
<protein>
    <recommendedName>
        <fullName evidence="7">Cytochrome c-type biogenesis protein</fullName>
    </recommendedName>
</protein>
<keyword evidence="3 7" id="KW-0479">Metal-binding</keyword>
<evidence type="ECO:0000256" key="1">
    <source>
        <dbReference type="ARBA" id="ARBA00010342"/>
    </source>
</evidence>
<evidence type="ECO:0000256" key="8">
    <source>
        <dbReference type="SAM" id="MobiDB-lite"/>
    </source>
</evidence>
<keyword evidence="4 7" id="KW-0732">Signal</keyword>
<name>A0A1B4V8E2_9GAMM</name>
<evidence type="ECO:0000256" key="7">
    <source>
        <dbReference type="RuleBase" id="RU364112"/>
    </source>
</evidence>
<dbReference type="GO" id="GO:0017004">
    <property type="term" value="P:cytochrome complex assembly"/>
    <property type="evidence" value="ECO:0007669"/>
    <property type="project" value="UniProtKB-KW"/>
</dbReference>
<dbReference type="OrthoDB" id="9804975at2"/>
<dbReference type="Pfam" id="PF03918">
    <property type="entry name" value="CcmH"/>
    <property type="match status" value="1"/>
</dbReference>
<evidence type="ECO:0000256" key="2">
    <source>
        <dbReference type="ARBA" id="ARBA00022617"/>
    </source>
</evidence>
<dbReference type="GO" id="GO:0005886">
    <property type="term" value="C:plasma membrane"/>
    <property type="evidence" value="ECO:0007669"/>
    <property type="project" value="TreeGrafter"/>
</dbReference>
<dbReference type="EMBL" id="AP014936">
    <property type="protein sequence ID" value="BAU47674.1"/>
    <property type="molecule type" value="Genomic_DNA"/>
</dbReference>
<dbReference type="AlphaFoldDB" id="A0A1B4V8E2"/>
<dbReference type="CDD" id="cd16378">
    <property type="entry name" value="CcmH_N"/>
    <property type="match status" value="1"/>
</dbReference>
<sequence>MRRAWLLFLLLVAAPATSAPVSEDPLERRMLEIAKDLRCAVCQNQPVSESNADLARDMRAIIREQLAAGKTREEIVDYFVARYGDYVLLKPPYQGPGFVLWVTPALVLIGLALFAFAYIKRRQGRPLPPPPELSEEDLARVRAARSQD</sequence>
<dbReference type="InterPro" id="IPR038297">
    <property type="entry name" value="CcmH/CycL/NrfF/Ccl2_sf"/>
</dbReference>
<dbReference type="PANTHER" id="PTHR47870">
    <property type="entry name" value="CYTOCHROME C-TYPE BIOGENESIS PROTEIN CCMH"/>
    <property type="match status" value="1"/>
</dbReference>
<dbReference type="FunFam" id="1.10.8.640:FF:000001">
    <property type="entry name" value="Cytochrome c-type biogenesis protein"/>
    <property type="match status" value="1"/>
</dbReference>
<feature type="domain" description="CcmH/CycL/Ccl2/NrfF N-terminal" evidence="9">
    <location>
        <begin position="6"/>
        <end position="142"/>
    </location>
</feature>
<proteinExistence type="inferred from homology"/>
<evidence type="ECO:0000256" key="4">
    <source>
        <dbReference type="ARBA" id="ARBA00022729"/>
    </source>
</evidence>
<keyword evidence="5" id="KW-0201">Cytochrome c-type biogenesis</keyword>
<evidence type="ECO:0000256" key="3">
    <source>
        <dbReference type="ARBA" id="ARBA00022723"/>
    </source>
</evidence>
<reference evidence="10 11" key="1">
    <citation type="submission" date="2015-08" db="EMBL/GenBank/DDBJ databases">
        <title>Complete genome sequence of Sulfurifustis variabilis.</title>
        <authorList>
            <person name="Miura A."/>
            <person name="Kojima H."/>
            <person name="Fukui M."/>
        </authorList>
    </citation>
    <scope>NUCLEOTIDE SEQUENCE [LARGE SCALE GENOMIC DNA]</scope>
    <source>
        <strain evidence="11">skN76</strain>
    </source>
</reference>
<keyword evidence="7" id="KW-1133">Transmembrane helix</keyword>
<evidence type="ECO:0000259" key="9">
    <source>
        <dbReference type="Pfam" id="PF03918"/>
    </source>
</evidence>
<evidence type="ECO:0000313" key="10">
    <source>
        <dbReference type="EMBL" id="BAU47674.1"/>
    </source>
</evidence>
<dbReference type="InterPro" id="IPR051263">
    <property type="entry name" value="C-type_cytochrome_biogenesis"/>
</dbReference>
<accession>A0A1B4V8E2</accession>
<feature type="chain" id="PRO_5011021011" description="Cytochrome c-type biogenesis protein" evidence="7">
    <location>
        <begin position="19"/>
        <end position="148"/>
    </location>
</feature>
<organism evidence="10 11">
    <name type="scientific">Sulfurifustis variabilis</name>
    <dbReference type="NCBI Taxonomy" id="1675686"/>
    <lineage>
        <taxon>Bacteria</taxon>
        <taxon>Pseudomonadati</taxon>
        <taxon>Pseudomonadota</taxon>
        <taxon>Gammaproteobacteria</taxon>
        <taxon>Acidiferrobacterales</taxon>
        <taxon>Acidiferrobacteraceae</taxon>
        <taxon>Sulfurifustis</taxon>
    </lineage>
</organism>
<keyword evidence="6 7" id="KW-0408">Iron</keyword>
<keyword evidence="2 7" id="KW-0349">Heme</keyword>
<evidence type="ECO:0000256" key="5">
    <source>
        <dbReference type="ARBA" id="ARBA00022748"/>
    </source>
</evidence>
<dbReference type="PANTHER" id="PTHR47870:SF1">
    <property type="entry name" value="CYTOCHROME C-TYPE BIOGENESIS PROTEIN CCMH"/>
    <property type="match status" value="1"/>
</dbReference>
<dbReference type="Gene3D" id="1.10.8.640">
    <property type="entry name" value="Cytochrome C biogenesis protein"/>
    <property type="match status" value="1"/>
</dbReference>
<feature type="compositionally biased region" description="Basic and acidic residues" evidence="8">
    <location>
        <begin position="137"/>
        <end position="148"/>
    </location>
</feature>
<dbReference type="GO" id="GO:0046872">
    <property type="term" value="F:metal ion binding"/>
    <property type="evidence" value="ECO:0007669"/>
    <property type="project" value="UniProtKB-KW"/>
</dbReference>
<gene>
    <name evidence="10" type="ORF">SVA_1095</name>
</gene>
<dbReference type="InterPro" id="IPR005616">
    <property type="entry name" value="CcmH/CycL/Ccl2/NrfF_N"/>
</dbReference>
<comment type="similarity">
    <text evidence="1 7">Belongs to the CcmH/CycL/Ccl2/NrfF family.</text>
</comment>
<feature type="region of interest" description="Disordered" evidence="8">
    <location>
        <begin position="127"/>
        <end position="148"/>
    </location>
</feature>